<dbReference type="EMBL" id="RLIH01000002">
    <property type="protein sequence ID" value="RVU55455.1"/>
    <property type="molecule type" value="Genomic_DNA"/>
</dbReference>
<keyword evidence="8" id="KW-1185">Reference proteome</keyword>
<dbReference type="OrthoDB" id="9800202at2"/>
<dbReference type="InterPro" id="IPR010652">
    <property type="entry name" value="DUF1232"/>
</dbReference>
<dbReference type="Proteomes" id="UP000288812">
    <property type="component" value="Unassembled WGS sequence"/>
</dbReference>
<gene>
    <name evidence="7" type="ORF">EF514_01630</name>
</gene>
<comment type="subcellular location">
    <subcellularLocation>
        <location evidence="1">Endomembrane system</location>
        <topology evidence="1">Multi-pass membrane protein</topology>
    </subcellularLocation>
</comment>
<keyword evidence="4" id="KW-0472">Membrane</keyword>
<reference evidence="7 8" key="1">
    <citation type="submission" date="2018-11" db="EMBL/GenBank/DDBJ databases">
        <title>Genome sequencing and assembly of Anaerosphaera sp. nov., GS7-6-2.</title>
        <authorList>
            <person name="Rettenmaier R."/>
            <person name="Liebl W."/>
            <person name="Zverlov V."/>
        </authorList>
    </citation>
    <scope>NUCLEOTIDE SEQUENCE [LARGE SCALE GENOMIC DNA]</scope>
    <source>
        <strain evidence="7 8">GS7-6-2</strain>
    </source>
</reference>
<evidence type="ECO:0000256" key="5">
    <source>
        <dbReference type="SAM" id="Coils"/>
    </source>
</evidence>
<name>A0A437S8N0_9FIRM</name>
<evidence type="ECO:0000259" key="6">
    <source>
        <dbReference type="Pfam" id="PF06803"/>
    </source>
</evidence>
<protein>
    <submittedName>
        <fullName evidence="7">DUF1232 domain-containing protein</fullName>
    </submittedName>
</protein>
<keyword evidence="5" id="KW-0175">Coiled coil</keyword>
<evidence type="ECO:0000256" key="3">
    <source>
        <dbReference type="ARBA" id="ARBA00022989"/>
    </source>
</evidence>
<feature type="domain" description="DUF1232" evidence="6">
    <location>
        <begin position="88"/>
        <end position="122"/>
    </location>
</feature>
<organism evidence="7 8">
    <name type="scientific">Anaerosphaera multitolerans</name>
    <dbReference type="NCBI Taxonomy" id="2487351"/>
    <lineage>
        <taxon>Bacteria</taxon>
        <taxon>Bacillati</taxon>
        <taxon>Bacillota</taxon>
        <taxon>Tissierellia</taxon>
        <taxon>Tissierellales</taxon>
        <taxon>Peptoniphilaceae</taxon>
        <taxon>Anaerosphaera</taxon>
    </lineage>
</organism>
<comment type="caution">
    <text evidence="7">The sequence shown here is derived from an EMBL/GenBank/DDBJ whole genome shotgun (WGS) entry which is preliminary data.</text>
</comment>
<proteinExistence type="predicted"/>
<keyword evidence="2" id="KW-0812">Transmembrane</keyword>
<sequence length="149" mass="17244">MEEKEFELTVDELKKDKKILKQFEKNKSKAEDLLKDKDKMDKFLERLERKLSSVPKIGEYLSDIPIFISLVRSYISGEYRVVPMGSLIAVVSALIYFLSPVDVIPDIIPGMGLVDDAAVISLAYFLVHDDIEEYKLWRDKNKNQDRESN</sequence>
<keyword evidence="3" id="KW-1133">Transmembrane helix</keyword>
<dbReference type="Pfam" id="PF06803">
    <property type="entry name" value="DUF1232"/>
    <property type="match status" value="1"/>
</dbReference>
<evidence type="ECO:0000256" key="1">
    <source>
        <dbReference type="ARBA" id="ARBA00004127"/>
    </source>
</evidence>
<feature type="coiled-coil region" evidence="5">
    <location>
        <begin position="13"/>
        <end position="50"/>
    </location>
</feature>
<dbReference type="AlphaFoldDB" id="A0A437S8N0"/>
<evidence type="ECO:0000256" key="4">
    <source>
        <dbReference type="ARBA" id="ARBA00023136"/>
    </source>
</evidence>
<evidence type="ECO:0000256" key="2">
    <source>
        <dbReference type="ARBA" id="ARBA00022692"/>
    </source>
</evidence>
<accession>A0A437S8N0</accession>
<dbReference type="RefSeq" id="WP_127723160.1">
    <property type="nucleotide sequence ID" value="NZ_RLIH01000002.1"/>
</dbReference>
<dbReference type="GO" id="GO:0012505">
    <property type="term" value="C:endomembrane system"/>
    <property type="evidence" value="ECO:0007669"/>
    <property type="project" value="UniProtKB-SubCell"/>
</dbReference>
<evidence type="ECO:0000313" key="8">
    <source>
        <dbReference type="Proteomes" id="UP000288812"/>
    </source>
</evidence>
<evidence type="ECO:0000313" key="7">
    <source>
        <dbReference type="EMBL" id="RVU55455.1"/>
    </source>
</evidence>